<dbReference type="Pfam" id="PF00535">
    <property type="entry name" value="Glycos_transf_2"/>
    <property type="match status" value="1"/>
</dbReference>
<protein>
    <recommendedName>
        <fullName evidence="4">Glycosyltransferase 2-like domain-containing protein</fullName>
    </recommendedName>
</protein>
<name>K9DWP4_9BACE</name>
<dbReference type="SUPFAM" id="SSF53448">
    <property type="entry name" value="Nucleotide-diphospho-sugar transferases"/>
    <property type="match status" value="1"/>
</dbReference>
<keyword evidence="3" id="KW-0808">Transferase</keyword>
<evidence type="ECO:0000313" key="6">
    <source>
        <dbReference type="Proteomes" id="UP000009872"/>
    </source>
</evidence>
<sequence length="252" mass="28760">MNMQTSDSIVIIPTYNERENIENIIRAVFALEKVFHILIIEDGSPDGTASIVKTLQQEFPERLFMIERTGKLGLGTAYITGFKWSLEHHYDYIFEMDADFSHNPADLPRLYKACADDGADVSIGSRYVSGVNVVNWPMGRVLMSYFASKYVRLITGLPIHDTTAGFKCYRRRVLETIDLDSIRFKGYAFQIEMKFTAYKCGFKIVEVPVIFINRELGTSKMNSSIFGEAVFGVIKLKMNSWFHKYPKAANNN</sequence>
<dbReference type="CDD" id="cd06442">
    <property type="entry name" value="DPM1_like"/>
    <property type="match status" value="1"/>
</dbReference>
<gene>
    <name evidence="5" type="ORF">HMPREF9447_03694</name>
</gene>
<comment type="caution">
    <text evidence="5">The sequence shown here is derived from an EMBL/GenBank/DDBJ whole genome shotgun (WGS) entry which is preliminary data.</text>
</comment>
<dbReference type="AlphaFoldDB" id="K9DWP4"/>
<dbReference type="GO" id="GO:0016020">
    <property type="term" value="C:membrane"/>
    <property type="evidence" value="ECO:0007669"/>
    <property type="project" value="GOC"/>
</dbReference>
<dbReference type="PANTHER" id="PTHR43398:SF1">
    <property type="entry name" value="DOLICHOL-PHOSPHATE MANNOSYLTRANSFERASE SUBUNIT 1"/>
    <property type="match status" value="1"/>
</dbReference>
<dbReference type="STRING" id="742727.HMPREF9447_03694"/>
<evidence type="ECO:0000259" key="4">
    <source>
        <dbReference type="Pfam" id="PF00535"/>
    </source>
</evidence>
<dbReference type="Gene3D" id="3.90.550.10">
    <property type="entry name" value="Spore Coat Polysaccharide Biosynthesis Protein SpsA, Chain A"/>
    <property type="match status" value="1"/>
</dbReference>
<dbReference type="Proteomes" id="UP000009872">
    <property type="component" value="Unassembled WGS sequence"/>
</dbReference>
<evidence type="ECO:0000256" key="1">
    <source>
        <dbReference type="ARBA" id="ARBA00006739"/>
    </source>
</evidence>
<dbReference type="eggNOG" id="COG1216">
    <property type="taxonomic scope" value="Bacteria"/>
</dbReference>
<comment type="similarity">
    <text evidence="1">Belongs to the glycosyltransferase 2 family.</text>
</comment>
<dbReference type="FunFam" id="3.90.550.10:FF:000128">
    <property type="entry name" value="Glycosyl transferase family 2"/>
    <property type="match status" value="1"/>
</dbReference>
<dbReference type="InterPro" id="IPR039528">
    <property type="entry name" value="DPM1-like"/>
</dbReference>
<organism evidence="5 6">
    <name type="scientific">Bacteroides oleiciplenus YIT 12058</name>
    <dbReference type="NCBI Taxonomy" id="742727"/>
    <lineage>
        <taxon>Bacteria</taxon>
        <taxon>Pseudomonadati</taxon>
        <taxon>Bacteroidota</taxon>
        <taxon>Bacteroidia</taxon>
        <taxon>Bacteroidales</taxon>
        <taxon>Bacteroidaceae</taxon>
        <taxon>Bacteroides</taxon>
    </lineage>
</organism>
<reference evidence="5 6" key="1">
    <citation type="submission" date="2012-09" db="EMBL/GenBank/DDBJ databases">
        <title>The Genome Sequence of Bacteroides oleiciplenus YIT 12058.</title>
        <authorList>
            <consortium name="The Broad Institute Genome Sequencing Platform"/>
            <person name="Earl A."/>
            <person name="Ward D."/>
            <person name="Feldgarden M."/>
            <person name="Gevers D."/>
            <person name="Morotomi M."/>
            <person name="Walker B."/>
            <person name="Young S.K."/>
            <person name="Zeng Q."/>
            <person name="Gargeya S."/>
            <person name="Fitzgerald M."/>
            <person name="Haas B."/>
            <person name="Abouelleil A."/>
            <person name="Alvarado L."/>
            <person name="Arachchi H.M."/>
            <person name="Berlin A.M."/>
            <person name="Chapman S.B."/>
            <person name="Goldberg J."/>
            <person name="Griggs A."/>
            <person name="Gujja S."/>
            <person name="Hansen M."/>
            <person name="Howarth C."/>
            <person name="Imamovic A."/>
            <person name="Larimer J."/>
            <person name="McCowen C."/>
            <person name="Montmayeur A."/>
            <person name="Murphy C."/>
            <person name="Neiman D."/>
            <person name="Pearson M."/>
            <person name="Priest M."/>
            <person name="Roberts A."/>
            <person name="Saif S."/>
            <person name="Shea T."/>
            <person name="Sisk P."/>
            <person name="Sykes S."/>
            <person name="Wortman J."/>
            <person name="Nusbaum C."/>
            <person name="Birren B."/>
        </authorList>
    </citation>
    <scope>NUCLEOTIDE SEQUENCE [LARGE SCALE GENOMIC DNA]</scope>
    <source>
        <strain evidence="5 6">YIT 12058</strain>
    </source>
</reference>
<dbReference type="GO" id="GO:0009247">
    <property type="term" value="P:glycolipid biosynthetic process"/>
    <property type="evidence" value="ECO:0007669"/>
    <property type="project" value="TreeGrafter"/>
</dbReference>
<proteinExistence type="inferred from homology"/>
<keyword evidence="6" id="KW-1185">Reference proteome</keyword>
<dbReference type="PATRIC" id="fig|742727.4.peg.3763"/>
<dbReference type="InterPro" id="IPR029044">
    <property type="entry name" value="Nucleotide-diphossugar_trans"/>
</dbReference>
<accession>K9DWP4</accession>
<keyword evidence="2" id="KW-0328">Glycosyltransferase</keyword>
<dbReference type="PANTHER" id="PTHR43398">
    <property type="entry name" value="DOLICHOL-PHOSPHATE MANNOSYLTRANSFERASE SUBUNIT 1"/>
    <property type="match status" value="1"/>
</dbReference>
<evidence type="ECO:0000256" key="2">
    <source>
        <dbReference type="ARBA" id="ARBA00022676"/>
    </source>
</evidence>
<evidence type="ECO:0000256" key="3">
    <source>
        <dbReference type="ARBA" id="ARBA00022679"/>
    </source>
</evidence>
<dbReference type="EMBL" id="ADLF01000015">
    <property type="protein sequence ID" value="EKU89369.1"/>
    <property type="molecule type" value="Genomic_DNA"/>
</dbReference>
<dbReference type="InterPro" id="IPR001173">
    <property type="entry name" value="Glyco_trans_2-like"/>
</dbReference>
<dbReference type="GO" id="GO:0004582">
    <property type="term" value="F:dolichyl-phosphate beta-D-mannosyltransferase activity"/>
    <property type="evidence" value="ECO:0007669"/>
    <property type="project" value="InterPro"/>
</dbReference>
<dbReference type="HOGENOM" id="CLU_033536_13_0_10"/>
<feature type="domain" description="Glycosyltransferase 2-like" evidence="4">
    <location>
        <begin position="10"/>
        <end position="177"/>
    </location>
</feature>
<evidence type="ECO:0000313" key="5">
    <source>
        <dbReference type="EMBL" id="EKU89369.1"/>
    </source>
</evidence>